<keyword evidence="3" id="KW-1185">Reference proteome</keyword>
<sequence length="306" mass="33908">MVVFDPPDLTALAHAASTPLHTRPRTPPNQMLKFSLPVYKPPSSSAAAAALPPAIQKLVACPKKPPFNYPPKKQAQTTDPQPPGPSSTSPSGCQSLGSTTQEMDTFFSPSDSQPTGEYALRPPPQRELPRDEMTKAKMGKEKWMAGYGLTSPCELPKPVKQTTAGSDGIERGRWVGVRVDKEVLNQHVHELDDFDSDCEQKSEHKKGEDTTPKERGKVIEDDEVQEEDSSKDSSEDEGEEEDDLPDEGAIRKIGKRETIKERIQRFGRSLTTKKKPRMRERRDQTPGPCGRKKRDQTLGPSGRKKA</sequence>
<feature type="compositionally biased region" description="Low complexity" evidence="1">
    <location>
        <begin position="86"/>
        <end position="98"/>
    </location>
</feature>
<feature type="compositionally biased region" description="Low complexity" evidence="1">
    <location>
        <begin position="70"/>
        <end position="79"/>
    </location>
</feature>
<name>A0AA40DAF6_9PEZI</name>
<feature type="compositionally biased region" description="Basic and acidic residues" evidence="1">
    <location>
        <begin position="198"/>
        <end position="219"/>
    </location>
</feature>
<feature type="region of interest" description="Disordered" evidence="1">
    <location>
        <begin position="190"/>
        <end position="306"/>
    </location>
</feature>
<feature type="compositionally biased region" description="Acidic residues" evidence="1">
    <location>
        <begin position="234"/>
        <end position="246"/>
    </location>
</feature>
<gene>
    <name evidence="2" type="ORF">QBC41DRAFT_391953</name>
</gene>
<dbReference type="Proteomes" id="UP001174997">
    <property type="component" value="Unassembled WGS sequence"/>
</dbReference>
<protein>
    <submittedName>
        <fullName evidence="2">Uncharacterized protein</fullName>
    </submittedName>
</protein>
<feature type="compositionally biased region" description="Polar residues" evidence="1">
    <location>
        <begin position="99"/>
        <end position="115"/>
    </location>
</feature>
<evidence type="ECO:0000313" key="3">
    <source>
        <dbReference type="Proteomes" id="UP001174997"/>
    </source>
</evidence>
<feature type="compositionally biased region" description="Basic and acidic residues" evidence="1">
    <location>
        <begin position="127"/>
        <end position="143"/>
    </location>
</feature>
<accession>A0AA40DAF6</accession>
<reference evidence="2" key="1">
    <citation type="submission" date="2023-06" db="EMBL/GenBank/DDBJ databases">
        <title>Genome-scale phylogeny and comparative genomics of the fungal order Sordariales.</title>
        <authorList>
            <consortium name="Lawrence Berkeley National Laboratory"/>
            <person name="Hensen N."/>
            <person name="Bonometti L."/>
            <person name="Westerberg I."/>
            <person name="Brannstrom I.O."/>
            <person name="Guillou S."/>
            <person name="Cros-Aarteil S."/>
            <person name="Calhoun S."/>
            <person name="Haridas S."/>
            <person name="Kuo A."/>
            <person name="Mondo S."/>
            <person name="Pangilinan J."/>
            <person name="Riley R."/>
            <person name="Labutti K."/>
            <person name="Andreopoulos B."/>
            <person name="Lipzen A."/>
            <person name="Chen C."/>
            <person name="Yanf M."/>
            <person name="Daum C."/>
            <person name="Ng V."/>
            <person name="Clum A."/>
            <person name="Steindorff A."/>
            <person name="Ohm R."/>
            <person name="Martin F."/>
            <person name="Silar P."/>
            <person name="Natvig D."/>
            <person name="Lalanne C."/>
            <person name="Gautier V."/>
            <person name="Ament-Velasquez S.L."/>
            <person name="Kruys A."/>
            <person name="Hutchinson M.I."/>
            <person name="Powell A.J."/>
            <person name="Barry K."/>
            <person name="Miller A.N."/>
            <person name="Grigoriev I.V."/>
            <person name="Debuchy R."/>
            <person name="Gladieux P."/>
            <person name="Thoren M.H."/>
            <person name="Johannesson H."/>
        </authorList>
    </citation>
    <scope>NUCLEOTIDE SEQUENCE</scope>
    <source>
        <strain evidence="2">CBS 307.81</strain>
    </source>
</reference>
<proteinExistence type="predicted"/>
<dbReference type="EMBL" id="JAULSY010000044">
    <property type="protein sequence ID" value="KAK0669354.1"/>
    <property type="molecule type" value="Genomic_DNA"/>
</dbReference>
<dbReference type="AlphaFoldDB" id="A0AA40DAF6"/>
<evidence type="ECO:0000256" key="1">
    <source>
        <dbReference type="SAM" id="MobiDB-lite"/>
    </source>
</evidence>
<organism evidence="2 3">
    <name type="scientific">Cercophora samala</name>
    <dbReference type="NCBI Taxonomy" id="330535"/>
    <lineage>
        <taxon>Eukaryota</taxon>
        <taxon>Fungi</taxon>
        <taxon>Dikarya</taxon>
        <taxon>Ascomycota</taxon>
        <taxon>Pezizomycotina</taxon>
        <taxon>Sordariomycetes</taxon>
        <taxon>Sordariomycetidae</taxon>
        <taxon>Sordariales</taxon>
        <taxon>Lasiosphaeriaceae</taxon>
        <taxon>Cercophora</taxon>
    </lineage>
</organism>
<feature type="region of interest" description="Disordered" evidence="1">
    <location>
        <begin position="15"/>
        <end position="49"/>
    </location>
</feature>
<evidence type="ECO:0000313" key="2">
    <source>
        <dbReference type="EMBL" id="KAK0669354.1"/>
    </source>
</evidence>
<feature type="compositionally biased region" description="Basic and acidic residues" evidence="1">
    <location>
        <begin position="255"/>
        <end position="264"/>
    </location>
</feature>
<comment type="caution">
    <text evidence="2">The sequence shown here is derived from an EMBL/GenBank/DDBJ whole genome shotgun (WGS) entry which is preliminary data.</text>
</comment>
<feature type="region of interest" description="Disordered" evidence="1">
    <location>
        <begin position="61"/>
        <end position="173"/>
    </location>
</feature>